<dbReference type="Proteomes" id="UP001159405">
    <property type="component" value="Unassembled WGS sequence"/>
</dbReference>
<gene>
    <name evidence="2" type="ORF">PLOB_00024138</name>
</gene>
<dbReference type="CDD" id="cd06263">
    <property type="entry name" value="MAM"/>
    <property type="match status" value="2"/>
</dbReference>
<dbReference type="SUPFAM" id="SSF49899">
    <property type="entry name" value="Concanavalin A-like lectins/glucanases"/>
    <property type="match status" value="2"/>
</dbReference>
<sequence>MYIETSSPRRPGDKAKLVLTVPDNGETSCLSFHYHMYGATVGTLNVYSGNSKVFNISGYQSSKWIMVKRNIILNGLVTFEGIAGTSFTGDFAIDSVEINSGSCLVSCNFDYGLCFGWSQSREDVFDWKPQISSTWYSSGTGPSSDHTRGRGLLAFEIYSLAFSCIHLTKTFYNWFIRQRAYVKILSTWEVWRARKKRLYFYVDLRRHFSGDNAKLTFALPRNKSSYCLTFYYYMYGSGMETLNVFSGNNKIFTKSGNQGSYWKRAIRTVYLSDMVNV</sequence>
<dbReference type="InterPro" id="IPR051560">
    <property type="entry name" value="MAM_domain-containing"/>
</dbReference>
<dbReference type="Pfam" id="PF00629">
    <property type="entry name" value="MAM"/>
    <property type="match status" value="2"/>
</dbReference>
<feature type="domain" description="MAM" evidence="1">
    <location>
        <begin position="1"/>
        <end position="105"/>
    </location>
</feature>
<evidence type="ECO:0000313" key="2">
    <source>
        <dbReference type="EMBL" id="CAH3116575.1"/>
    </source>
</evidence>
<dbReference type="EMBL" id="CALNXK010000029">
    <property type="protein sequence ID" value="CAH3116575.1"/>
    <property type="molecule type" value="Genomic_DNA"/>
</dbReference>
<organism evidence="2 3">
    <name type="scientific">Porites lobata</name>
    <dbReference type="NCBI Taxonomy" id="104759"/>
    <lineage>
        <taxon>Eukaryota</taxon>
        <taxon>Metazoa</taxon>
        <taxon>Cnidaria</taxon>
        <taxon>Anthozoa</taxon>
        <taxon>Hexacorallia</taxon>
        <taxon>Scleractinia</taxon>
        <taxon>Fungiina</taxon>
        <taxon>Poritidae</taxon>
        <taxon>Porites</taxon>
    </lineage>
</organism>
<dbReference type="Gene3D" id="2.60.120.200">
    <property type="match status" value="2"/>
</dbReference>
<accession>A0ABN8NS77</accession>
<dbReference type="InterPro" id="IPR013320">
    <property type="entry name" value="ConA-like_dom_sf"/>
</dbReference>
<dbReference type="InterPro" id="IPR000998">
    <property type="entry name" value="MAM_dom"/>
</dbReference>
<dbReference type="PROSITE" id="PS50060">
    <property type="entry name" value="MAM_2"/>
    <property type="match status" value="2"/>
</dbReference>
<reference evidence="2 3" key="1">
    <citation type="submission" date="2022-05" db="EMBL/GenBank/DDBJ databases">
        <authorList>
            <consortium name="Genoscope - CEA"/>
            <person name="William W."/>
        </authorList>
    </citation>
    <scope>NUCLEOTIDE SEQUENCE [LARGE SCALE GENOMIC DNA]</scope>
</reference>
<protein>
    <recommendedName>
        <fullName evidence="1">MAM domain-containing protein</fullName>
    </recommendedName>
</protein>
<keyword evidence="3" id="KW-1185">Reference proteome</keyword>
<dbReference type="PANTHER" id="PTHR23282:SF101">
    <property type="entry name" value="MAM DOMAIN-CONTAINING PROTEIN"/>
    <property type="match status" value="1"/>
</dbReference>
<evidence type="ECO:0000313" key="3">
    <source>
        <dbReference type="Proteomes" id="UP001159405"/>
    </source>
</evidence>
<proteinExistence type="predicted"/>
<comment type="caution">
    <text evidence="2">The sequence shown here is derived from an EMBL/GenBank/DDBJ whole genome shotgun (WGS) entry which is preliminary data.</text>
</comment>
<dbReference type="PANTHER" id="PTHR23282">
    <property type="entry name" value="APICAL ENDOSOMAL GLYCOPROTEIN PRECURSOR"/>
    <property type="match status" value="1"/>
</dbReference>
<name>A0ABN8NS77_9CNID</name>
<feature type="domain" description="MAM" evidence="1">
    <location>
        <begin position="105"/>
        <end position="277"/>
    </location>
</feature>
<evidence type="ECO:0000259" key="1">
    <source>
        <dbReference type="PROSITE" id="PS50060"/>
    </source>
</evidence>